<accession>A0A0E9PP11</accession>
<reference evidence="1" key="1">
    <citation type="submission" date="2014-11" db="EMBL/GenBank/DDBJ databases">
        <authorList>
            <person name="Amaro Gonzalez C."/>
        </authorList>
    </citation>
    <scope>NUCLEOTIDE SEQUENCE</scope>
</reference>
<sequence length="31" mass="3386">MATACLIHKAKPSPKGESRSVFCIAKVWVKV</sequence>
<name>A0A0E9PP11_ANGAN</name>
<reference evidence="1" key="2">
    <citation type="journal article" date="2015" name="Fish Shellfish Immunol.">
        <title>Early steps in the European eel (Anguilla anguilla)-Vibrio vulnificus interaction in the gills: Role of the RtxA13 toxin.</title>
        <authorList>
            <person name="Callol A."/>
            <person name="Pajuelo D."/>
            <person name="Ebbesson L."/>
            <person name="Teles M."/>
            <person name="MacKenzie S."/>
            <person name="Amaro C."/>
        </authorList>
    </citation>
    <scope>NUCLEOTIDE SEQUENCE</scope>
</reference>
<protein>
    <submittedName>
        <fullName evidence="1">Uncharacterized protein</fullName>
    </submittedName>
</protein>
<evidence type="ECO:0000313" key="1">
    <source>
        <dbReference type="EMBL" id="JAH05593.1"/>
    </source>
</evidence>
<dbReference type="AlphaFoldDB" id="A0A0E9PP11"/>
<proteinExistence type="predicted"/>
<dbReference type="EMBL" id="GBXM01102984">
    <property type="protein sequence ID" value="JAH05593.1"/>
    <property type="molecule type" value="Transcribed_RNA"/>
</dbReference>
<organism evidence="1">
    <name type="scientific">Anguilla anguilla</name>
    <name type="common">European freshwater eel</name>
    <name type="synonym">Muraena anguilla</name>
    <dbReference type="NCBI Taxonomy" id="7936"/>
    <lineage>
        <taxon>Eukaryota</taxon>
        <taxon>Metazoa</taxon>
        <taxon>Chordata</taxon>
        <taxon>Craniata</taxon>
        <taxon>Vertebrata</taxon>
        <taxon>Euteleostomi</taxon>
        <taxon>Actinopterygii</taxon>
        <taxon>Neopterygii</taxon>
        <taxon>Teleostei</taxon>
        <taxon>Anguilliformes</taxon>
        <taxon>Anguillidae</taxon>
        <taxon>Anguilla</taxon>
    </lineage>
</organism>